<keyword evidence="3 5" id="KW-1133">Transmembrane helix</keyword>
<reference evidence="7" key="1">
    <citation type="submission" date="2017-01" db="EMBL/GenBank/DDBJ databases">
        <title>Comparative genomics of anhydrobiosis in the tardigrade Hypsibius dujardini.</title>
        <authorList>
            <person name="Yoshida Y."/>
            <person name="Koutsovoulos G."/>
            <person name="Laetsch D."/>
            <person name="Stevens L."/>
            <person name="Kumar S."/>
            <person name="Horikawa D."/>
            <person name="Ishino K."/>
            <person name="Komine S."/>
            <person name="Tomita M."/>
            <person name="Blaxter M."/>
            <person name="Arakawa K."/>
        </authorList>
    </citation>
    <scope>NUCLEOTIDE SEQUENCE [LARGE SCALE GENOMIC DNA]</scope>
    <source>
        <strain evidence="7">Z151</strain>
    </source>
</reference>
<dbReference type="Proteomes" id="UP000192578">
    <property type="component" value="Unassembled WGS sequence"/>
</dbReference>
<evidence type="ECO:0000256" key="2">
    <source>
        <dbReference type="ARBA" id="ARBA00022692"/>
    </source>
</evidence>
<dbReference type="AlphaFoldDB" id="A0A1W0X674"/>
<evidence type="ECO:0000313" key="6">
    <source>
        <dbReference type="EMBL" id="OQV22983.1"/>
    </source>
</evidence>
<dbReference type="InterPro" id="IPR000276">
    <property type="entry name" value="GPCR_Rhodpsn"/>
</dbReference>
<dbReference type="EMBL" id="MTYJ01000014">
    <property type="protein sequence ID" value="OQV22983.1"/>
    <property type="molecule type" value="Genomic_DNA"/>
</dbReference>
<keyword evidence="7" id="KW-1185">Reference proteome</keyword>
<evidence type="ECO:0000313" key="7">
    <source>
        <dbReference type="Proteomes" id="UP000192578"/>
    </source>
</evidence>
<feature type="transmembrane region" description="Helical" evidence="5">
    <location>
        <begin position="75"/>
        <end position="99"/>
    </location>
</feature>
<proteinExistence type="predicted"/>
<dbReference type="GO" id="GO:0016020">
    <property type="term" value="C:membrane"/>
    <property type="evidence" value="ECO:0007669"/>
    <property type="project" value="UniProtKB-SubCell"/>
</dbReference>
<evidence type="ECO:0000256" key="4">
    <source>
        <dbReference type="ARBA" id="ARBA00023136"/>
    </source>
</evidence>
<dbReference type="SUPFAM" id="SSF81321">
    <property type="entry name" value="Family A G protein-coupled receptor-like"/>
    <property type="match status" value="1"/>
</dbReference>
<feature type="transmembrane region" description="Helical" evidence="5">
    <location>
        <begin position="131"/>
        <end position="152"/>
    </location>
</feature>
<protein>
    <recommendedName>
        <fullName evidence="8">G-protein coupled receptors family 1 profile domain-containing protein</fullName>
    </recommendedName>
</protein>
<dbReference type="Pfam" id="PF00001">
    <property type="entry name" value="7tm_1"/>
    <property type="match status" value="1"/>
</dbReference>
<feature type="transmembrane region" description="Helical" evidence="5">
    <location>
        <begin position="25"/>
        <end position="45"/>
    </location>
</feature>
<keyword evidence="4 5" id="KW-0472">Membrane</keyword>
<dbReference type="GO" id="GO:0004930">
    <property type="term" value="F:G protein-coupled receptor activity"/>
    <property type="evidence" value="ECO:0007669"/>
    <property type="project" value="InterPro"/>
</dbReference>
<evidence type="ECO:0000256" key="5">
    <source>
        <dbReference type="SAM" id="Phobius"/>
    </source>
</evidence>
<comment type="subcellular location">
    <subcellularLocation>
        <location evidence="1">Membrane</location>
    </subcellularLocation>
</comment>
<name>A0A1W0X674_HYPEX</name>
<evidence type="ECO:0000256" key="1">
    <source>
        <dbReference type="ARBA" id="ARBA00004370"/>
    </source>
</evidence>
<dbReference type="Gene3D" id="1.20.1070.10">
    <property type="entry name" value="Rhodopsin 7-helix transmembrane proteins"/>
    <property type="match status" value="1"/>
</dbReference>
<feature type="transmembrane region" description="Helical" evidence="5">
    <location>
        <begin position="172"/>
        <end position="188"/>
    </location>
</feature>
<comment type="caution">
    <text evidence="6">The sequence shown here is derived from an EMBL/GenBank/DDBJ whole genome shotgun (WGS) entry which is preliminary data.</text>
</comment>
<dbReference type="CDD" id="cd00637">
    <property type="entry name" value="7tm_classA_rhodopsin-like"/>
    <property type="match status" value="1"/>
</dbReference>
<keyword evidence="2 5" id="KW-0812">Transmembrane</keyword>
<accession>A0A1W0X674</accession>
<evidence type="ECO:0000256" key="3">
    <source>
        <dbReference type="ARBA" id="ARBA00022989"/>
    </source>
</evidence>
<sequence>MSTARIYVAIVHSTHYPLIRGRKGVAFTIIAGYVPAALLNLYPVIAVNDLFIAVPPFGNCAFNPRNRSLRQFLEIGTILGVYLPSVLTGLSYAAIFAFFMTRRFRVGVAQPSPASDQAVQANIKQARRMRVALLLFFTFLWSLVGNLPLPLIGTFYRDLFRQYPPAYFYPRYTTQLSIVGSTVIYAMLNPDYREGIRTVWLCRFGQGGLRGRRRGNDRVQPPRPAAGIAPVAPDNLGVRVRPV</sequence>
<gene>
    <name evidence="6" type="ORF">BV898_03034</name>
</gene>
<evidence type="ECO:0008006" key="8">
    <source>
        <dbReference type="Google" id="ProtNLM"/>
    </source>
</evidence>
<organism evidence="6 7">
    <name type="scientific">Hypsibius exemplaris</name>
    <name type="common">Freshwater tardigrade</name>
    <dbReference type="NCBI Taxonomy" id="2072580"/>
    <lineage>
        <taxon>Eukaryota</taxon>
        <taxon>Metazoa</taxon>
        <taxon>Ecdysozoa</taxon>
        <taxon>Tardigrada</taxon>
        <taxon>Eutardigrada</taxon>
        <taxon>Parachela</taxon>
        <taxon>Hypsibioidea</taxon>
        <taxon>Hypsibiidae</taxon>
        <taxon>Hypsibius</taxon>
    </lineage>
</organism>